<dbReference type="InterPro" id="IPR018356">
    <property type="entry name" value="Tscrpt_reg_HTH_DeoR_CS"/>
</dbReference>
<keyword evidence="3" id="KW-0804">Transcription</keyword>
<name>A0ABS5PJN3_9FIRM</name>
<feature type="domain" description="HTH deoR-type" evidence="4">
    <location>
        <begin position="5"/>
        <end position="60"/>
    </location>
</feature>
<keyword evidence="2" id="KW-0238">DNA-binding</keyword>
<dbReference type="InterPro" id="IPR014036">
    <property type="entry name" value="DeoR-like_C"/>
</dbReference>
<dbReference type="RefSeq" id="WP_213235123.1">
    <property type="nucleotide sequence ID" value="NZ_JAHBCL010000002.1"/>
</dbReference>
<evidence type="ECO:0000313" key="6">
    <source>
        <dbReference type="Proteomes" id="UP000746471"/>
    </source>
</evidence>
<sequence>MSKKVKQRHWEIIRILEVEAIVYVGELADLFKVTKETIRADLDTIEKEHGYERIHGGLKRREQQAMASKYHYQQQIAEHIDEKKRIAFRALDLILDGDCIYLDSGSTVACLMHYLSRRNNLTVVTPSIALLMKYVLEGYDEMFKTYGHRFIFVGGNVDSDIHTTYGSVFNQTVETFYFNTAFASCDGIDLTFGGSNNDEVSHQVITRVLKQSQRTILLADQSKFDKIRPYLTFKWEQIDYLVTNAVLNDEQETVLKRKNVIYYKA</sequence>
<evidence type="ECO:0000256" key="2">
    <source>
        <dbReference type="ARBA" id="ARBA00023125"/>
    </source>
</evidence>
<gene>
    <name evidence="5" type="ORF">KHM83_01460</name>
</gene>
<dbReference type="InterPro" id="IPR050313">
    <property type="entry name" value="Carb_Metab_HTH_regulators"/>
</dbReference>
<reference evidence="5 6" key="1">
    <citation type="submission" date="2021-05" db="EMBL/GenBank/DDBJ databases">
        <title>Fusibacter ferrireducens sp. nov., an anaerobic, sulfur- and Fe-reducing bacterium isolated from the mangrove sediment.</title>
        <authorList>
            <person name="Qiu D."/>
        </authorList>
    </citation>
    <scope>NUCLEOTIDE SEQUENCE [LARGE SCALE GENOMIC DNA]</scope>
    <source>
        <strain evidence="5 6">DSM 12116</strain>
    </source>
</reference>
<dbReference type="Pfam" id="PF08220">
    <property type="entry name" value="HTH_DeoR"/>
    <property type="match status" value="1"/>
</dbReference>
<dbReference type="SUPFAM" id="SSF100950">
    <property type="entry name" value="NagB/RpiA/CoA transferase-like"/>
    <property type="match status" value="1"/>
</dbReference>
<dbReference type="SMART" id="SM01134">
    <property type="entry name" value="DeoRC"/>
    <property type="match status" value="1"/>
</dbReference>
<keyword evidence="1" id="KW-0805">Transcription regulation</keyword>
<proteinExistence type="predicted"/>
<keyword evidence="6" id="KW-1185">Reference proteome</keyword>
<evidence type="ECO:0000259" key="4">
    <source>
        <dbReference type="PROSITE" id="PS51000"/>
    </source>
</evidence>
<dbReference type="EMBL" id="JAHBCL010000002">
    <property type="protein sequence ID" value="MBS7525338.1"/>
    <property type="molecule type" value="Genomic_DNA"/>
</dbReference>
<evidence type="ECO:0000256" key="1">
    <source>
        <dbReference type="ARBA" id="ARBA00023015"/>
    </source>
</evidence>
<dbReference type="PANTHER" id="PTHR30363">
    <property type="entry name" value="HTH-TYPE TRANSCRIPTIONAL REGULATOR SRLR-RELATED"/>
    <property type="match status" value="1"/>
</dbReference>
<comment type="caution">
    <text evidence="5">The sequence shown here is derived from an EMBL/GenBank/DDBJ whole genome shotgun (WGS) entry which is preliminary data.</text>
</comment>
<dbReference type="PANTHER" id="PTHR30363:SF44">
    <property type="entry name" value="AGA OPERON TRANSCRIPTIONAL REPRESSOR-RELATED"/>
    <property type="match status" value="1"/>
</dbReference>
<dbReference type="Gene3D" id="1.10.10.10">
    <property type="entry name" value="Winged helix-like DNA-binding domain superfamily/Winged helix DNA-binding domain"/>
    <property type="match status" value="1"/>
</dbReference>
<dbReference type="SUPFAM" id="SSF46785">
    <property type="entry name" value="Winged helix' DNA-binding domain"/>
    <property type="match status" value="1"/>
</dbReference>
<evidence type="ECO:0000256" key="3">
    <source>
        <dbReference type="ARBA" id="ARBA00023163"/>
    </source>
</evidence>
<dbReference type="Pfam" id="PF00455">
    <property type="entry name" value="DeoRC"/>
    <property type="match status" value="1"/>
</dbReference>
<dbReference type="Gene3D" id="3.40.50.1360">
    <property type="match status" value="1"/>
</dbReference>
<dbReference type="SMART" id="SM00420">
    <property type="entry name" value="HTH_DEOR"/>
    <property type="match status" value="1"/>
</dbReference>
<dbReference type="InterPro" id="IPR036388">
    <property type="entry name" value="WH-like_DNA-bd_sf"/>
</dbReference>
<organism evidence="5 6">
    <name type="scientific">Fusibacter paucivorans</name>
    <dbReference type="NCBI Taxonomy" id="76009"/>
    <lineage>
        <taxon>Bacteria</taxon>
        <taxon>Bacillati</taxon>
        <taxon>Bacillota</taxon>
        <taxon>Clostridia</taxon>
        <taxon>Eubacteriales</taxon>
        <taxon>Eubacteriales Family XII. Incertae Sedis</taxon>
        <taxon>Fusibacter</taxon>
    </lineage>
</organism>
<dbReference type="Proteomes" id="UP000746471">
    <property type="component" value="Unassembled WGS sequence"/>
</dbReference>
<dbReference type="InterPro" id="IPR037171">
    <property type="entry name" value="NagB/RpiA_transferase-like"/>
</dbReference>
<accession>A0ABS5PJN3</accession>
<dbReference type="InterPro" id="IPR001034">
    <property type="entry name" value="DeoR_HTH"/>
</dbReference>
<dbReference type="PROSITE" id="PS00894">
    <property type="entry name" value="HTH_DEOR_1"/>
    <property type="match status" value="1"/>
</dbReference>
<dbReference type="PROSITE" id="PS51000">
    <property type="entry name" value="HTH_DEOR_2"/>
    <property type="match status" value="1"/>
</dbReference>
<evidence type="ECO:0000313" key="5">
    <source>
        <dbReference type="EMBL" id="MBS7525338.1"/>
    </source>
</evidence>
<dbReference type="InterPro" id="IPR036390">
    <property type="entry name" value="WH_DNA-bd_sf"/>
</dbReference>
<protein>
    <submittedName>
        <fullName evidence="5">DeoR/GlpR transcriptional regulator</fullName>
    </submittedName>
</protein>